<keyword evidence="4" id="KW-1185">Reference proteome</keyword>
<protein>
    <submittedName>
        <fullName evidence="3">Spermidine/putrescine transport system substrate-binding protein</fullName>
    </submittedName>
</protein>
<evidence type="ECO:0000256" key="2">
    <source>
        <dbReference type="SAM" id="SignalP"/>
    </source>
</evidence>
<accession>A0ABU1JLQ3</accession>
<evidence type="ECO:0000313" key="3">
    <source>
        <dbReference type="EMBL" id="MDR6289520.1"/>
    </source>
</evidence>
<dbReference type="RefSeq" id="WP_309793805.1">
    <property type="nucleotide sequence ID" value="NZ_JAVDPW010000003.1"/>
</dbReference>
<name>A0ABU1JLQ3_9PROT</name>
<dbReference type="PANTHER" id="PTHR30222:SF2">
    <property type="entry name" value="ABC TRANSPORTER SUBSTRATE-BINDING PROTEIN"/>
    <property type="match status" value="1"/>
</dbReference>
<evidence type="ECO:0000256" key="1">
    <source>
        <dbReference type="ARBA" id="ARBA00022729"/>
    </source>
</evidence>
<dbReference type="CDD" id="cd13589">
    <property type="entry name" value="PBP2_polyamine_RpCGA009"/>
    <property type="match status" value="1"/>
</dbReference>
<proteinExistence type="predicted"/>
<keyword evidence="1 2" id="KW-0732">Signal</keyword>
<dbReference type="Pfam" id="PF13416">
    <property type="entry name" value="SBP_bac_8"/>
    <property type="match status" value="1"/>
</dbReference>
<gene>
    <name evidence="3" type="ORF">E9232_002035</name>
</gene>
<dbReference type="Proteomes" id="UP001262410">
    <property type="component" value="Unassembled WGS sequence"/>
</dbReference>
<feature type="chain" id="PRO_5046157095" evidence="2">
    <location>
        <begin position="24"/>
        <end position="345"/>
    </location>
</feature>
<dbReference type="PANTHER" id="PTHR30222">
    <property type="entry name" value="SPERMIDINE/PUTRESCINE-BINDING PERIPLASMIC PROTEIN"/>
    <property type="match status" value="1"/>
</dbReference>
<evidence type="ECO:0000313" key="4">
    <source>
        <dbReference type="Proteomes" id="UP001262410"/>
    </source>
</evidence>
<dbReference type="InterPro" id="IPR006059">
    <property type="entry name" value="SBP"/>
</dbReference>
<dbReference type="Gene3D" id="3.40.190.10">
    <property type="entry name" value="Periplasmic binding protein-like II"/>
    <property type="match status" value="2"/>
</dbReference>
<feature type="signal peptide" evidence="2">
    <location>
        <begin position="1"/>
        <end position="23"/>
    </location>
</feature>
<organism evidence="3 4">
    <name type="scientific">Inquilinus ginsengisoli</name>
    <dbReference type="NCBI Taxonomy" id="363840"/>
    <lineage>
        <taxon>Bacteria</taxon>
        <taxon>Pseudomonadati</taxon>
        <taxon>Pseudomonadota</taxon>
        <taxon>Alphaproteobacteria</taxon>
        <taxon>Rhodospirillales</taxon>
        <taxon>Rhodospirillaceae</taxon>
        <taxon>Inquilinus</taxon>
    </lineage>
</organism>
<sequence length="345" mass="37242">MIRFTRLLPIVALAAGIAAPAMARDLTVVSWGGAYQDAQKALYFDPLRAAGTPMHDESWDGGIGVLRAKVEGGDSSWDVVQVESEELALGCEENLFEPLNWDAIGGRDAYLPAAVSDCGVGAIVYNFILGYDGDKFADGPKSWADFWDVKKFPGKRAMRQGPKTNLEIALMADGVAPADVYKVLATPAGVDRAFHKLDELKPNLVWWTAGAQPAQMLAAGEVAMTTAYNGRIAAANATDKKNFKIVWNGSLYTIDSWVILKGSPNVDAATKFLAYMGKPENQAKLPTKITYGVTNKAATALIPAEYLPGLPTNPANLSQAIPLNAEFWIDNIDSLTERFNTWAAK</sequence>
<dbReference type="SUPFAM" id="SSF53850">
    <property type="entry name" value="Periplasmic binding protein-like II"/>
    <property type="match status" value="1"/>
</dbReference>
<reference evidence="3 4" key="1">
    <citation type="submission" date="2023-07" db="EMBL/GenBank/DDBJ databases">
        <title>Sorghum-associated microbial communities from plants grown in Nebraska, USA.</title>
        <authorList>
            <person name="Schachtman D."/>
        </authorList>
    </citation>
    <scope>NUCLEOTIDE SEQUENCE [LARGE SCALE GENOMIC DNA]</scope>
    <source>
        <strain evidence="3 4">584</strain>
    </source>
</reference>
<dbReference type="EMBL" id="JAVDPW010000003">
    <property type="protein sequence ID" value="MDR6289520.1"/>
    <property type="molecule type" value="Genomic_DNA"/>
</dbReference>
<comment type="caution">
    <text evidence="3">The sequence shown here is derived from an EMBL/GenBank/DDBJ whole genome shotgun (WGS) entry which is preliminary data.</text>
</comment>